<name>A0A8J4RGH8_9ROSI</name>
<reference evidence="1" key="1">
    <citation type="submission" date="2020-03" db="EMBL/GenBank/DDBJ databases">
        <title>Castanea mollissima Vanexum genome sequencing.</title>
        <authorList>
            <person name="Staton M."/>
        </authorList>
    </citation>
    <scope>NUCLEOTIDE SEQUENCE</scope>
    <source>
        <tissue evidence="1">Leaf</tissue>
    </source>
</reference>
<dbReference type="EMBL" id="JRKL02000878">
    <property type="protein sequence ID" value="KAF3967593.1"/>
    <property type="molecule type" value="Genomic_DNA"/>
</dbReference>
<accession>A0A8J4RGH8</accession>
<protein>
    <submittedName>
        <fullName evidence="1">Uncharacterized protein</fullName>
    </submittedName>
</protein>
<comment type="caution">
    <text evidence="1">The sequence shown here is derived from an EMBL/GenBank/DDBJ whole genome shotgun (WGS) entry which is preliminary data.</text>
</comment>
<dbReference type="AlphaFoldDB" id="A0A8J4RGH8"/>
<sequence length="141" mass="16068">MLSQSIALDEFGDLCLLKNLIINLFQVEGGKGTFTWAYFCQKMEKKASDFLIRLQTLVKKKLKSCYNIFNVSKNQLHALTSPLSESDQTTSLQCTKELGSKMQLSDSIACTLCVTCSEMQEFHKQHTWVVYNDEPRDQCPV</sequence>
<evidence type="ECO:0000313" key="2">
    <source>
        <dbReference type="Proteomes" id="UP000737018"/>
    </source>
</evidence>
<proteinExistence type="predicted"/>
<evidence type="ECO:0000313" key="1">
    <source>
        <dbReference type="EMBL" id="KAF3967593.1"/>
    </source>
</evidence>
<dbReference type="Proteomes" id="UP000737018">
    <property type="component" value="Unassembled WGS sequence"/>
</dbReference>
<keyword evidence="2" id="KW-1185">Reference proteome</keyword>
<organism evidence="1 2">
    <name type="scientific">Castanea mollissima</name>
    <name type="common">Chinese chestnut</name>
    <dbReference type="NCBI Taxonomy" id="60419"/>
    <lineage>
        <taxon>Eukaryota</taxon>
        <taxon>Viridiplantae</taxon>
        <taxon>Streptophyta</taxon>
        <taxon>Embryophyta</taxon>
        <taxon>Tracheophyta</taxon>
        <taxon>Spermatophyta</taxon>
        <taxon>Magnoliopsida</taxon>
        <taxon>eudicotyledons</taxon>
        <taxon>Gunneridae</taxon>
        <taxon>Pentapetalae</taxon>
        <taxon>rosids</taxon>
        <taxon>fabids</taxon>
        <taxon>Fagales</taxon>
        <taxon>Fagaceae</taxon>
        <taxon>Castanea</taxon>
    </lineage>
</organism>
<gene>
    <name evidence="1" type="ORF">CMV_008428</name>
</gene>